<accession>A0A2W1EA71</accession>
<gene>
    <name evidence="2" type="ORF">PtrM4_141680</name>
</gene>
<dbReference type="GeneID" id="90957775"/>
<dbReference type="EMBL" id="NQIK02000008">
    <property type="protein sequence ID" value="KAF7567577.1"/>
    <property type="molecule type" value="Genomic_DNA"/>
</dbReference>
<dbReference type="KEGG" id="ptrr:90957775"/>
<protein>
    <submittedName>
        <fullName evidence="2">Uncharacterized protein</fullName>
    </submittedName>
</protein>
<sequence length="80" mass="8750">MLLLSALSILIPTIAAIIVNNHGLLVAWVENHPANAMALLERVRVAHAKPLEATGTFAQVFLAELFDLFAVDSRRNCLDE</sequence>
<dbReference type="Proteomes" id="UP000245464">
    <property type="component" value="Chromosome 8"/>
</dbReference>
<dbReference type="RefSeq" id="XP_065960446.1">
    <property type="nucleotide sequence ID" value="XM_066109524.1"/>
</dbReference>
<reference evidence="2 3" key="1">
    <citation type="journal article" date="2018" name="BMC Genomics">
        <title>Comparative genomics of the wheat fungal pathogen Pyrenophora tritici-repentis reveals chromosomal variations and genome plasticity.</title>
        <authorList>
            <person name="Moolhuijzen P."/>
            <person name="See P.T."/>
            <person name="Hane J.K."/>
            <person name="Shi G."/>
            <person name="Liu Z."/>
            <person name="Oliver R.P."/>
            <person name="Moffat C.S."/>
        </authorList>
    </citation>
    <scope>NUCLEOTIDE SEQUENCE [LARGE SCALE GENOMIC DNA]</scope>
    <source>
        <strain evidence="2">M4</strain>
    </source>
</reference>
<name>A0A2W1EA71_9PLEO</name>
<proteinExistence type="predicted"/>
<feature type="signal peptide" evidence="1">
    <location>
        <begin position="1"/>
        <end position="16"/>
    </location>
</feature>
<comment type="caution">
    <text evidence="2">The sequence shown here is derived from an EMBL/GenBank/DDBJ whole genome shotgun (WGS) entry which is preliminary data.</text>
</comment>
<dbReference type="AlphaFoldDB" id="A0A2W1EA71"/>
<evidence type="ECO:0000313" key="3">
    <source>
        <dbReference type="Proteomes" id="UP000245464"/>
    </source>
</evidence>
<keyword evidence="1" id="KW-0732">Signal</keyword>
<evidence type="ECO:0000313" key="2">
    <source>
        <dbReference type="EMBL" id="KAF7567577.1"/>
    </source>
</evidence>
<evidence type="ECO:0000256" key="1">
    <source>
        <dbReference type="SAM" id="SignalP"/>
    </source>
</evidence>
<feature type="chain" id="PRO_5041068160" evidence="1">
    <location>
        <begin position="17"/>
        <end position="80"/>
    </location>
</feature>
<organism evidence="2 3">
    <name type="scientific">Pyrenophora tritici-repentis</name>
    <dbReference type="NCBI Taxonomy" id="45151"/>
    <lineage>
        <taxon>Eukaryota</taxon>
        <taxon>Fungi</taxon>
        <taxon>Dikarya</taxon>
        <taxon>Ascomycota</taxon>
        <taxon>Pezizomycotina</taxon>
        <taxon>Dothideomycetes</taxon>
        <taxon>Pleosporomycetidae</taxon>
        <taxon>Pleosporales</taxon>
        <taxon>Pleosporineae</taxon>
        <taxon>Pleosporaceae</taxon>
        <taxon>Pyrenophora</taxon>
    </lineage>
</organism>